<dbReference type="PANTHER" id="PTHR43723">
    <property type="entry name" value="COBALT TRANSPORT PROTEIN CBIQ"/>
    <property type="match status" value="1"/>
</dbReference>
<organism evidence="7 8">
    <name type="scientific">Candidatus Mediterraneibacter caccavium</name>
    <dbReference type="NCBI Taxonomy" id="2838661"/>
    <lineage>
        <taxon>Bacteria</taxon>
        <taxon>Bacillati</taxon>
        <taxon>Bacillota</taxon>
        <taxon>Clostridia</taxon>
        <taxon>Lachnospirales</taxon>
        <taxon>Lachnospiraceae</taxon>
        <taxon>Mediterraneibacter</taxon>
    </lineage>
</organism>
<keyword evidence="4 6" id="KW-1133">Transmembrane helix</keyword>
<feature type="transmembrane region" description="Helical" evidence="6">
    <location>
        <begin position="147"/>
        <end position="166"/>
    </location>
</feature>
<proteinExistence type="predicted"/>
<feature type="transmembrane region" description="Helical" evidence="6">
    <location>
        <begin position="237"/>
        <end position="256"/>
    </location>
</feature>
<comment type="subcellular location">
    <subcellularLocation>
        <location evidence="1">Cell membrane</location>
        <topology evidence="1">Multi-pass membrane protein</topology>
    </subcellularLocation>
</comment>
<comment type="caution">
    <text evidence="7">The sequence shown here is derived from an EMBL/GenBank/DDBJ whole genome shotgun (WGS) entry which is preliminary data.</text>
</comment>
<evidence type="ECO:0000313" key="8">
    <source>
        <dbReference type="Proteomes" id="UP000824243"/>
    </source>
</evidence>
<evidence type="ECO:0000256" key="1">
    <source>
        <dbReference type="ARBA" id="ARBA00004651"/>
    </source>
</evidence>
<feature type="transmembrane region" description="Helical" evidence="6">
    <location>
        <begin position="22"/>
        <end position="54"/>
    </location>
</feature>
<gene>
    <name evidence="7" type="primary">cbiQ</name>
    <name evidence="7" type="ORF">H9981_09845</name>
</gene>
<dbReference type="AlphaFoldDB" id="A0A9D1VZW5"/>
<keyword evidence="3 6" id="KW-0812">Transmembrane</keyword>
<evidence type="ECO:0000256" key="2">
    <source>
        <dbReference type="ARBA" id="ARBA00022475"/>
    </source>
</evidence>
<dbReference type="EMBL" id="DXFA01000168">
    <property type="protein sequence ID" value="HIX49292.1"/>
    <property type="molecule type" value="Genomic_DNA"/>
</dbReference>
<keyword evidence="2" id="KW-1003">Cell membrane</keyword>
<name>A0A9D1VZW5_9FIRM</name>
<dbReference type="GO" id="GO:0006824">
    <property type="term" value="P:cobalt ion transport"/>
    <property type="evidence" value="ECO:0007669"/>
    <property type="project" value="InterPro"/>
</dbReference>
<feature type="transmembrane region" description="Helical" evidence="6">
    <location>
        <begin position="66"/>
        <end position="86"/>
    </location>
</feature>
<sequence>MIVIDKLCYQSKLRYVNASEKFVYAVLTLILCVISRSVLTAAVVFFVNVWLTVAKGGIPFARYGKLLLIPAAFLLVSTTALVVNLSRTPLDAFAVPLGGWYLTGSTASVLEALRLCCKAFAAVTCLYFLSLTTVMTDILGVLRKLHIPGLVIELMMLIYRFIFLLMETASAITTSQNSRLGNRDYRTKLRSFGGMGSALLVRSLKRSGVLYDAMEARCYDGELKVLSEERPAEKKEILCIAGYEAVLLGMAIWSWVR</sequence>
<protein>
    <submittedName>
        <fullName evidence="7">Cobalt ECF transporter T component CbiQ</fullName>
    </submittedName>
</protein>
<dbReference type="GO" id="GO:0043190">
    <property type="term" value="C:ATP-binding cassette (ABC) transporter complex"/>
    <property type="evidence" value="ECO:0007669"/>
    <property type="project" value="InterPro"/>
</dbReference>
<reference evidence="7" key="1">
    <citation type="journal article" date="2021" name="PeerJ">
        <title>Extensive microbial diversity within the chicken gut microbiome revealed by metagenomics and culture.</title>
        <authorList>
            <person name="Gilroy R."/>
            <person name="Ravi A."/>
            <person name="Getino M."/>
            <person name="Pursley I."/>
            <person name="Horton D.L."/>
            <person name="Alikhan N.F."/>
            <person name="Baker D."/>
            <person name="Gharbi K."/>
            <person name="Hall N."/>
            <person name="Watson M."/>
            <person name="Adriaenssens E.M."/>
            <person name="Foster-Nyarko E."/>
            <person name="Jarju S."/>
            <person name="Secka A."/>
            <person name="Antonio M."/>
            <person name="Oren A."/>
            <person name="Chaudhuri R.R."/>
            <person name="La Ragione R."/>
            <person name="Hildebrand F."/>
            <person name="Pallen M.J."/>
        </authorList>
    </citation>
    <scope>NUCLEOTIDE SEQUENCE</scope>
    <source>
        <strain evidence="7">ChiSjej5B23-15282</strain>
    </source>
</reference>
<dbReference type="InterPro" id="IPR012809">
    <property type="entry name" value="ECF_CbiQ"/>
</dbReference>
<dbReference type="Proteomes" id="UP000824243">
    <property type="component" value="Unassembled WGS sequence"/>
</dbReference>
<feature type="transmembrane region" description="Helical" evidence="6">
    <location>
        <begin position="120"/>
        <end position="141"/>
    </location>
</feature>
<dbReference type="InterPro" id="IPR003339">
    <property type="entry name" value="ABC/ECF_trnsptr_transmembrane"/>
</dbReference>
<evidence type="ECO:0000256" key="3">
    <source>
        <dbReference type="ARBA" id="ARBA00022692"/>
    </source>
</evidence>
<reference evidence="7" key="2">
    <citation type="submission" date="2021-04" db="EMBL/GenBank/DDBJ databases">
        <authorList>
            <person name="Gilroy R."/>
        </authorList>
    </citation>
    <scope>NUCLEOTIDE SEQUENCE</scope>
    <source>
        <strain evidence="7">ChiSjej5B23-15282</strain>
    </source>
</reference>
<dbReference type="NCBIfam" id="TIGR02454">
    <property type="entry name" value="ECF_T_CbiQ"/>
    <property type="match status" value="1"/>
</dbReference>
<keyword evidence="5 6" id="KW-0472">Membrane</keyword>
<dbReference type="CDD" id="cd16914">
    <property type="entry name" value="EcfT"/>
    <property type="match status" value="1"/>
</dbReference>
<evidence type="ECO:0000256" key="5">
    <source>
        <dbReference type="ARBA" id="ARBA00023136"/>
    </source>
</evidence>
<dbReference type="PANTHER" id="PTHR43723:SF1">
    <property type="entry name" value="COBALT TRANSPORT PROTEIN CBIQ"/>
    <property type="match status" value="1"/>
</dbReference>
<dbReference type="Pfam" id="PF02361">
    <property type="entry name" value="CbiQ"/>
    <property type="match status" value="1"/>
</dbReference>
<accession>A0A9D1VZW5</accession>
<evidence type="ECO:0000256" key="4">
    <source>
        <dbReference type="ARBA" id="ARBA00022989"/>
    </source>
</evidence>
<dbReference type="InterPro" id="IPR052770">
    <property type="entry name" value="Cobalt_transport_CbiQ"/>
</dbReference>
<evidence type="ECO:0000256" key="6">
    <source>
        <dbReference type="SAM" id="Phobius"/>
    </source>
</evidence>
<evidence type="ECO:0000313" key="7">
    <source>
        <dbReference type="EMBL" id="HIX49292.1"/>
    </source>
</evidence>